<evidence type="ECO:0000259" key="1">
    <source>
        <dbReference type="Pfam" id="PF03992"/>
    </source>
</evidence>
<keyword evidence="3" id="KW-1185">Reference proteome</keyword>
<feature type="domain" description="ABM" evidence="1">
    <location>
        <begin position="38"/>
        <end position="80"/>
    </location>
</feature>
<proteinExistence type="predicted"/>
<accession>A0AA39GDQ6</accession>
<protein>
    <recommendedName>
        <fullName evidence="1">ABM domain-containing protein</fullName>
    </recommendedName>
</protein>
<dbReference type="Pfam" id="PF03992">
    <property type="entry name" value="ABM"/>
    <property type="match status" value="1"/>
</dbReference>
<dbReference type="InterPro" id="IPR007138">
    <property type="entry name" value="ABM_dom"/>
</dbReference>
<dbReference type="Gene3D" id="3.30.70.100">
    <property type="match status" value="1"/>
</dbReference>
<evidence type="ECO:0000313" key="2">
    <source>
        <dbReference type="EMBL" id="KAK0385440.1"/>
    </source>
</evidence>
<organism evidence="2 3">
    <name type="scientific">Sarocladium strictum</name>
    <name type="common">Black bundle disease fungus</name>
    <name type="synonym">Acremonium strictum</name>
    <dbReference type="NCBI Taxonomy" id="5046"/>
    <lineage>
        <taxon>Eukaryota</taxon>
        <taxon>Fungi</taxon>
        <taxon>Dikarya</taxon>
        <taxon>Ascomycota</taxon>
        <taxon>Pezizomycotina</taxon>
        <taxon>Sordariomycetes</taxon>
        <taxon>Hypocreomycetidae</taxon>
        <taxon>Hypocreales</taxon>
        <taxon>Sarocladiaceae</taxon>
        <taxon>Sarocladium</taxon>
    </lineage>
</organism>
<gene>
    <name evidence="2" type="ORF">NLU13_7916</name>
</gene>
<dbReference type="InterPro" id="IPR011008">
    <property type="entry name" value="Dimeric_a/b-barrel"/>
</dbReference>
<comment type="caution">
    <text evidence="2">The sequence shown here is derived from an EMBL/GenBank/DDBJ whole genome shotgun (WGS) entry which is preliminary data.</text>
</comment>
<reference evidence="2" key="1">
    <citation type="submission" date="2022-10" db="EMBL/GenBank/DDBJ databases">
        <title>Determination and structural analysis of whole genome sequence of Sarocladium strictum F4-1.</title>
        <authorList>
            <person name="Hu L."/>
            <person name="Jiang Y."/>
        </authorList>
    </citation>
    <scope>NUCLEOTIDE SEQUENCE</scope>
    <source>
        <strain evidence="2">F4-1</strain>
    </source>
</reference>
<dbReference type="AlphaFoldDB" id="A0AA39GDQ6"/>
<name>A0AA39GDQ6_SARSR</name>
<dbReference type="EMBL" id="JAPDFR010000007">
    <property type="protein sequence ID" value="KAK0385440.1"/>
    <property type="molecule type" value="Genomic_DNA"/>
</dbReference>
<dbReference type="SUPFAM" id="SSF54909">
    <property type="entry name" value="Dimeric alpha+beta barrel"/>
    <property type="match status" value="1"/>
</dbReference>
<evidence type="ECO:0000313" key="3">
    <source>
        <dbReference type="Proteomes" id="UP001175261"/>
    </source>
</evidence>
<sequence>MAITTFTRLTAKDPSANLLDEGSAAGKAFIATIDDALAQKACLRVHYGREVEDESNYWVFAEWNSVPDRLAYVQSSAFQSVSKSLFEHVDSSKVLSKHFTPSEKLNSPAAFFAADGLGAIEVLSLHFPDDLSDTDKAESERLWKEFQDKGLDTSPALRGGVAGGWSVEKDVPVLGDGSGEGIALMLLLGWTSVEAHTANRETKAFLEAVPFLLEHMPRRCGLFMCHVKPITRSK</sequence>
<dbReference type="Proteomes" id="UP001175261">
    <property type="component" value="Unassembled WGS sequence"/>
</dbReference>